<dbReference type="EMBL" id="JACCBU010000001">
    <property type="protein sequence ID" value="NYE73143.1"/>
    <property type="molecule type" value="Genomic_DNA"/>
</dbReference>
<dbReference type="InterPro" id="IPR012338">
    <property type="entry name" value="Beta-lactam/transpept-like"/>
</dbReference>
<name>A0A7Y9IA61_9ACTN</name>
<accession>A0A7Y9IA61</accession>
<dbReference type="InterPro" id="IPR023650">
    <property type="entry name" value="Beta-lactam_class-A_AS"/>
</dbReference>
<keyword evidence="7" id="KW-0732">Signal</keyword>
<gene>
    <name evidence="9" type="ORF">BKA15_004472</name>
</gene>
<comment type="similarity">
    <text evidence="1 6">Belongs to the class-A beta-lactamase family.</text>
</comment>
<comment type="catalytic activity">
    <reaction evidence="6">
        <text>a beta-lactam + H2O = a substituted beta-amino acid</text>
        <dbReference type="Rhea" id="RHEA:20401"/>
        <dbReference type="ChEBI" id="CHEBI:15377"/>
        <dbReference type="ChEBI" id="CHEBI:35627"/>
        <dbReference type="ChEBI" id="CHEBI:140347"/>
        <dbReference type="EC" id="3.5.2.6"/>
    </reaction>
</comment>
<keyword evidence="10" id="KW-1185">Reference proteome</keyword>
<dbReference type="NCBIfam" id="NF033103">
    <property type="entry name" value="bla_class_A"/>
    <property type="match status" value="1"/>
</dbReference>
<dbReference type="Pfam" id="PF13354">
    <property type="entry name" value="Beta-lactamase2"/>
    <property type="match status" value="1"/>
</dbReference>
<evidence type="ECO:0000256" key="7">
    <source>
        <dbReference type="SAM" id="SignalP"/>
    </source>
</evidence>
<dbReference type="Proteomes" id="UP000569914">
    <property type="component" value="Unassembled WGS sequence"/>
</dbReference>
<keyword evidence="4 6" id="KW-0378">Hydrolase</keyword>
<evidence type="ECO:0000259" key="8">
    <source>
        <dbReference type="Pfam" id="PF13354"/>
    </source>
</evidence>
<dbReference type="PROSITE" id="PS00146">
    <property type="entry name" value="BETA_LACTAMASE_A"/>
    <property type="match status" value="1"/>
</dbReference>
<dbReference type="GO" id="GO:0008800">
    <property type="term" value="F:beta-lactamase activity"/>
    <property type="evidence" value="ECO:0007669"/>
    <property type="project" value="UniProtKB-UniRule"/>
</dbReference>
<feature type="domain" description="Beta-lactamase class A catalytic" evidence="8">
    <location>
        <begin position="46"/>
        <end position="269"/>
    </location>
</feature>
<dbReference type="RefSeq" id="WP_179754418.1">
    <property type="nucleotide sequence ID" value="NZ_JACCBU010000001.1"/>
</dbReference>
<reference evidence="9 10" key="1">
    <citation type="submission" date="2020-07" db="EMBL/GenBank/DDBJ databases">
        <title>Sequencing the genomes of 1000 actinobacteria strains.</title>
        <authorList>
            <person name="Klenk H.-P."/>
        </authorList>
    </citation>
    <scope>NUCLEOTIDE SEQUENCE [LARGE SCALE GENOMIC DNA]</scope>
    <source>
        <strain evidence="9 10">DSM 22083</strain>
    </source>
</reference>
<dbReference type="AlphaFoldDB" id="A0A7Y9IA61"/>
<evidence type="ECO:0000313" key="10">
    <source>
        <dbReference type="Proteomes" id="UP000569914"/>
    </source>
</evidence>
<dbReference type="GO" id="GO:0046677">
    <property type="term" value="P:response to antibiotic"/>
    <property type="evidence" value="ECO:0007669"/>
    <property type="project" value="UniProtKB-UniRule"/>
</dbReference>
<dbReference type="InterPro" id="IPR000871">
    <property type="entry name" value="Beta-lactam_class-A"/>
</dbReference>
<sequence>MENTRLTRRVALAGGAALAFGAVAGTAHADSGPLARIEAAHDRRIGLYATNLRTGRRLAHRAGERFVMCSTFKTLAVAAVLRGDLVTPDRKVLDRRAHYPPSLVAGAGYAPRLQEWQDQGYAPTQAEICEVTLRDSDNAGANWLLQLIGGPTAITRLARCLGDETSNLTRWEPDLNAWQPGQLIDTTTPWSIGRTYAKLLVGDGLRTTERRRLVDWMLGNRTGDNTLRKGLPPGWRLASKTGTGDHGTRNDVGVAWTPSGDPVLISCLTSAAEPDADPLDPPLAEVADHCARVLG</sequence>
<dbReference type="PANTHER" id="PTHR35333:SF3">
    <property type="entry name" value="BETA-LACTAMASE-TYPE TRANSPEPTIDASE FOLD CONTAINING PROTEIN"/>
    <property type="match status" value="1"/>
</dbReference>
<evidence type="ECO:0000256" key="6">
    <source>
        <dbReference type="RuleBase" id="RU361140"/>
    </source>
</evidence>
<dbReference type="GO" id="GO:0030655">
    <property type="term" value="P:beta-lactam antibiotic catabolic process"/>
    <property type="evidence" value="ECO:0007669"/>
    <property type="project" value="InterPro"/>
</dbReference>
<dbReference type="SUPFAM" id="SSF56601">
    <property type="entry name" value="beta-lactamase/transpeptidase-like"/>
    <property type="match status" value="1"/>
</dbReference>
<dbReference type="PRINTS" id="PR00118">
    <property type="entry name" value="BLACTAMASEA"/>
</dbReference>
<evidence type="ECO:0000256" key="2">
    <source>
        <dbReference type="ARBA" id="ARBA00012865"/>
    </source>
</evidence>
<evidence type="ECO:0000256" key="5">
    <source>
        <dbReference type="ARBA" id="ARBA00023251"/>
    </source>
</evidence>
<dbReference type="PANTHER" id="PTHR35333">
    <property type="entry name" value="BETA-LACTAMASE"/>
    <property type="match status" value="1"/>
</dbReference>
<evidence type="ECO:0000256" key="4">
    <source>
        <dbReference type="ARBA" id="ARBA00022801"/>
    </source>
</evidence>
<proteinExistence type="inferred from homology"/>
<evidence type="ECO:0000313" key="9">
    <source>
        <dbReference type="EMBL" id="NYE73143.1"/>
    </source>
</evidence>
<dbReference type="InterPro" id="IPR006311">
    <property type="entry name" value="TAT_signal"/>
</dbReference>
<dbReference type="Gene3D" id="3.40.710.10">
    <property type="entry name" value="DD-peptidase/beta-lactamase superfamily"/>
    <property type="match status" value="1"/>
</dbReference>
<dbReference type="EC" id="3.5.2.6" evidence="2 6"/>
<comment type="caution">
    <text evidence="9">The sequence shown here is derived from an EMBL/GenBank/DDBJ whole genome shotgun (WGS) entry which is preliminary data.</text>
</comment>
<keyword evidence="5 6" id="KW-0046">Antibiotic resistance</keyword>
<feature type="chain" id="PRO_5030812856" description="Beta-lactamase" evidence="7">
    <location>
        <begin position="30"/>
        <end position="295"/>
    </location>
</feature>
<protein>
    <recommendedName>
        <fullName evidence="3 6">Beta-lactamase</fullName>
        <ecNumber evidence="2 6">3.5.2.6</ecNumber>
    </recommendedName>
</protein>
<organism evidence="9 10">
    <name type="scientific">Microlunatus parietis</name>
    <dbReference type="NCBI Taxonomy" id="682979"/>
    <lineage>
        <taxon>Bacteria</taxon>
        <taxon>Bacillati</taxon>
        <taxon>Actinomycetota</taxon>
        <taxon>Actinomycetes</taxon>
        <taxon>Propionibacteriales</taxon>
        <taxon>Propionibacteriaceae</taxon>
        <taxon>Microlunatus</taxon>
    </lineage>
</organism>
<dbReference type="InterPro" id="IPR045155">
    <property type="entry name" value="Beta-lactam_cat"/>
</dbReference>
<feature type="signal peptide" evidence="7">
    <location>
        <begin position="1"/>
        <end position="29"/>
    </location>
</feature>
<evidence type="ECO:0000256" key="1">
    <source>
        <dbReference type="ARBA" id="ARBA00009009"/>
    </source>
</evidence>
<dbReference type="PROSITE" id="PS51318">
    <property type="entry name" value="TAT"/>
    <property type="match status" value="1"/>
</dbReference>
<evidence type="ECO:0000256" key="3">
    <source>
        <dbReference type="ARBA" id="ARBA00018879"/>
    </source>
</evidence>